<comment type="caution">
    <text evidence="1">The sequence shown here is derived from an EMBL/GenBank/DDBJ whole genome shotgun (WGS) entry which is preliminary data.</text>
</comment>
<dbReference type="EMBL" id="VYTZ01000011">
    <property type="protein sequence ID" value="KAA9375453.1"/>
    <property type="molecule type" value="Genomic_DNA"/>
</dbReference>
<dbReference type="InterPro" id="IPR027417">
    <property type="entry name" value="P-loop_NTPase"/>
</dbReference>
<evidence type="ECO:0000313" key="1">
    <source>
        <dbReference type="EMBL" id="KAA9375453.1"/>
    </source>
</evidence>
<keyword evidence="2" id="KW-1185">Reference proteome</keyword>
<dbReference type="AlphaFoldDB" id="A0A5J5JWX9"/>
<name>A0A5J5JWX9_9ACTN</name>
<accession>A0A5J5JWX9</accession>
<sequence>MSDEPSFNPSRFVQISTGAAPIINLHLLFQQSVEGKSYRRFAAESLLLLSRCFAYPPGFGEAREILPRSRIVLLDGAPGSGRQAAAQMLLHELRGGEMAFREMPLNDENDRDGRLLACDAIVDGDLLLLDLSAADDRYWARAHRELLDAHAEVREHRACLVVVLPHNRAERLQPTLEQYRVEIGRPAELQVLRHYLRQAGFNWQETHSASPATDRFLSARPRLEDVAHFALLVIQARKRVGGAGEIKSWCEEAYGALYDRDSQVTADSRTLEGDQRALLLATAMLHGAHADVIHEATYVLLHEAKHPLEDRSPLQHRGLDIRFEEIHAVLGRDGRVHFRDLGYDAAARRHLWIHLPDLRASLREWVRLTAASQSVPLDDRDNLVDRFTELCLHDDRYRGMLVSLIVEWTARPMNGAGRRAAAQVLTVGLLDQRQGRFFRHQIYEWCRQGALSETLAEVIVRMCSEVMAVRNPYEAVVRLHHRARRETGTTQAREALLELVRADRRLLRLMFSRLNDQFTQDNRYRADPGLFLDLADSDLLASTGGARAPLARSILREQVTVGWSVVFERSGEEVWRERVQQWLEAAGESGPWADVLIDVLVEGARQRPPVLSALYSMAGELERSRPEWSKSDVRLHDRLYSKIRSVLGIQVA</sequence>
<dbReference type="RefSeq" id="WP_150937250.1">
    <property type="nucleotide sequence ID" value="NZ_VYTZ01000011.1"/>
</dbReference>
<evidence type="ECO:0000313" key="2">
    <source>
        <dbReference type="Proteomes" id="UP000327011"/>
    </source>
</evidence>
<dbReference type="SUPFAM" id="SSF52540">
    <property type="entry name" value="P-loop containing nucleoside triphosphate hydrolases"/>
    <property type="match status" value="1"/>
</dbReference>
<organism evidence="1 2">
    <name type="scientific">Microbispora cellulosiformans</name>
    <dbReference type="NCBI Taxonomy" id="2614688"/>
    <lineage>
        <taxon>Bacteria</taxon>
        <taxon>Bacillati</taxon>
        <taxon>Actinomycetota</taxon>
        <taxon>Actinomycetes</taxon>
        <taxon>Streptosporangiales</taxon>
        <taxon>Streptosporangiaceae</taxon>
        <taxon>Microbispora</taxon>
    </lineage>
</organism>
<gene>
    <name evidence="1" type="ORF">F5972_27230</name>
</gene>
<dbReference type="Proteomes" id="UP000327011">
    <property type="component" value="Unassembled WGS sequence"/>
</dbReference>
<protein>
    <submittedName>
        <fullName evidence="1">Uncharacterized protein</fullName>
    </submittedName>
</protein>
<proteinExistence type="predicted"/>
<reference evidence="1 2" key="1">
    <citation type="submission" date="2019-09" db="EMBL/GenBank/DDBJ databases">
        <title>Screening of Novel Bioactive Compounds from Soil-Associated.</title>
        <authorList>
            <person name="Gong X."/>
        </authorList>
    </citation>
    <scope>NUCLEOTIDE SEQUENCE [LARGE SCALE GENOMIC DNA]</scope>
    <source>
        <strain evidence="1 2">Gxj-6</strain>
    </source>
</reference>